<dbReference type="PROSITE" id="PS50011">
    <property type="entry name" value="PROTEIN_KINASE_DOM"/>
    <property type="match status" value="1"/>
</dbReference>
<dbReference type="OMA" id="ENWIFHE"/>
<feature type="region of interest" description="Disordered" evidence="21">
    <location>
        <begin position="821"/>
        <end position="840"/>
    </location>
</feature>
<evidence type="ECO:0000256" key="15">
    <source>
        <dbReference type="ARBA" id="ARBA00023170"/>
    </source>
</evidence>
<evidence type="ECO:0000259" key="25">
    <source>
        <dbReference type="PROSITE" id="PS50927"/>
    </source>
</evidence>
<dbReference type="SUPFAM" id="SSF56112">
    <property type="entry name" value="Protein kinase-like (PK-like)"/>
    <property type="match status" value="1"/>
</dbReference>
<dbReference type="Pfam" id="PF01453">
    <property type="entry name" value="B_lectin"/>
    <property type="match status" value="1"/>
</dbReference>
<dbReference type="OrthoDB" id="4062651at2759"/>
<comment type="caution">
    <text evidence="26">The sequence shown here is derived from an EMBL/GenBank/DDBJ whole genome shotgun (WGS) entry which is preliminary data.</text>
</comment>
<dbReference type="Gene3D" id="3.30.200.20">
    <property type="entry name" value="Phosphorylase Kinase, domain 1"/>
    <property type="match status" value="1"/>
</dbReference>
<evidence type="ECO:0000256" key="14">
    <source>
        <dbReference type="ARBA" id="ARBA00023157"/>
    </source>
</evidence>
<dbReference type="InterPro" id="IPR000858">
    <property type="entry name" value="S_locus_glycoprot_dom"/>
</dbReference>
<evidence type="ECO:0000256" key="9">
    <source>
        <dbReference type="ARBA" id="ARBA00022741"/>
    </source>
</evidence>
<comment type="catalytic activity">
    <reaction evidence="17 19">
        <text>L-threonyl-[protein] + ATP = O-phospho-L-threonyl-[protein] + ADP + H(+)</text>
        <dbReference type="Rhea" id="RHEA:46608"/>
        <dbReference type="Rhea" id="RHEA-COMP:11060"/>
        <dbReference type="Rhea" id="RHEA-COMP:11605"/>
        <dbReference type="ChEBI" id="CHEBI:15378"/>
        <dbReference type="ChEBI" id="CHEBI:30013"/>
        <dbReference type="ChEBI" id="CHEBI:30616"/>
        <dbReference type="ChEBI" id="CHEBI:61977"/>
        <dbReference type="ChEBI" id="CHEBI:456216"/>
        <dbReference type="EC" id="2.7.11.1"/>
    </reaction>
</comment>
<dbReference type="Proteomes" id="UP000091857">
    <property type="component" value="Chromosome 17"/>
</dbReference>
<dbReference type="CDD" id="cd14066">
    <property type="entry name" value="STKc_IRAK"/>
    <property type="match status" value="1"/>
</dbReference>
<dbReference type="InterPro" id="IPR036426">
    <property type="entry name" value="Bulb-type_lectin_dom_sf"/>
</dbReference>
<dbReference type="PIRSF" id="PIRSF000641">
    <property type="entry name" value="SRK"/>
    <property type="match status" value="1"/>
</dbReference>
<dbReference type="InterPro" id="IPR024171">
    <property type="entry name" value="SRK-like_kinase"/>
</dbReference>
<evidence type="ECO:0000256" key="1">
    <source>
        <dbReference type="ARBA" id="ARBA00004479"/>
    </source>
</evidence>
<keyword evidence="10 19" id="KW-0418">Kinase</keyword>
<dbReference type="FunFam" id="3.30.200.20:FF:000178">
    <property type="entry name" value="serine/threonine-protein kinase PBS1-like"/>
    <property type="match status" value="1"/>
</dbReference>
<keyword evidence="4" id="KW-0597">Phosphoprotein</keyword>
<feature type="binding site" evidence="20">
    <location>
        <position position="554"/>
    </location>
    <ligand>
        <name>ATP</name>
        <dbReference type="ChEBI" id="CHEBI:30616"/>
    </ligand>
</feature>
<dbReference type="Gene3D" id="2.90.10.30">
    <property type="match status" value="1"/>
</dbReference>
<keyword evidence="9 19" id="KW-0547">Nucleotide-binding</keyword>
<keyword evidence="8" id="KW-0430">Lectin</keyword>
<evidence type="ECO:0000256" key="5">
    <source>
        <dbReference type="ARBA" id="ARBA00022679"/>
    </source>
</evidence>
<comment type="catalytic activity">
    <reaction evidence="18 19">
        <text>L-seryl-[protein] + ATP = O-phospho-L-seryl-[protein] + ADP + H(+)</text>
        <dbReference type="Rhea" id="RHEA:17989"/>
        <dbReference type="Rhea" id="RHEA-COMP:9863"/>
        <dbReference type="Rhea" id="RHEA-COMP:11604"/>
        <dbReference type="ChEBI" id="CHEBI:15378"/>
        <dbReference type="ChEBI" id="CHEBI:29999"/>
        <dbReference type="ChEBI" id="CHEBI:30616"/>
        <dbReference type="ChEBI" id="CHEBI:83421"/>
        <dbReference type="ChEBI" id="CHEBI:456216"/>
        <dbReference type="EC" id="2.7.11.1"/>
    </reaction>
</comment>
<evidence type="ECO:0000259" key="24">
    <source>
        <dbReference type="PROSITE" id="PS50011"/>
    </source>
</evidence>
<evidence type="ECO:0000256" key="8">
    <source>
        <dbReference type="ARBA" id="ARBA00022734"/>
    </source>
</evidence>
<evidence type="ECO:0000256" key="22">
    <source>
        <dbReference type="SAM" id="Phobius"/>
    </source>
</evidence>
<evidence type="ECO:0000256" key="17">
    <source>
        <dbReference type="ARBA" id="ARBA00047899"/>
    </source>
</evidence>
<dbReference type="SUPFAM" id="SSF51110">
    <property type="entry name" value="alpha-D-mannose-specific plant lectins"/>
    <property type="match status" value="1"/>
</dbReference>
<keyword evidence="27" id="KW-1185">Reference proteome</keyword>
<dbReference type="FunFam" id="2.90.10.30:FF:000003">
    <property type="entry name" value="Os04g0303100 protein"/>
    <property type="match status" value="1"/>
</dbReference>
<comment type="subcellular location">
    <subcellularLocation>
        <location evidence="1">Membrane</location>
        <topology evidence="1">Single-pass type I membrane protein</topology>
    </subcellularLocation>
</comment>
<evidence type="ECO:0000256" key="10">
    <source>
        <dbReference type="ARBA" id="ARBA00022777"/>
    </source>
</evidence>
<keyword evidence="13 22" id="KW-0472">Membrane</keyword>
<feature type="transmembrane region" description="Helical" evidence="22">
    <location>
        <begin position="468"/>
        <end position="490"/>
    </location>
</feature>
<dbReference type="GO" id="GO:0016020">
    <property type="term" value="C:membrane"/>
    <property type="evidence" value="ECO:0007669"/>
    <property type="project" value="UniProtKB-SubCell"/>
</dbReference>
<sequence>MAPFYSFFAELQLLLILSFGYFLQAQIQYHATTQVPARWTNNNLSLPSPFSSVRIILLNEKPNAKTTRSQGTSVVESIASFACGFYSYYGENNPTYFAIALAKISKSENSGQEILSFGRLIWVANRNKPVGNNATLELLQDGDLVLKDADGTLIWSTGTSNMSVAGMKMMETGNLVLYNNENKVVWESFDYPTDALLPGQKLKAGRKLVASVSGNNWSEGSFYLSVTSHGLFAFYNADVPQLYFNFSAPAMVESIELNYNTSSSISLSWSSNPNPVFTSPLDHANMSYMKFEPDGHLMIYDDNKYESFDALSDVLDTCDYPTACGNYGLCSYAGCSCPKGFALDNVTDARGRTGCLEINSTTCLNLQSQYLLPYENVYHFTYSDPDAAVLKGTDIENCKEACLKNCSCKVALFQYLNLSYGNCFFPSPVLTLIRGRTRRYYYQSVAFIKVSKERGSKSGGSSSIHSEIIAGSVIGTFFLVGLIAGLFWFLGFRKKEDDEESLEDFLDQLSEMPRRFTYMELKIATHDFQKKLGEGGFGSVFEGNLENGEQVAVKRLEFFGQGKKEFLAEVKTIGGIHHLNLVRLIGFCAEKLHRLLVYEHMCNGSLENWIFHEKPLQPSLDWKARRTIILDIAKGLAYLHGDCKQKIVHLDIKPQNILLDANFRGKISDFGLCKLIEKDQSQVATTIRGTPGYLAPEWFLSVITEKVDVYSFGIVVMETICGRKILDSSLPEECVHLLPILMKKVEEDRLINMVDKSCQDMWLHRSEAVELMRVAIWCLQSDFTRRPSMEMVVKVLEGTMDVETNVDCSIQCPTTLAASRGQAELDTSTIPEPEVLSGPR</sequence>
<dbReference type="GO" id="GO:0004674">
    <property type="term" value="F:protein serine/threonine kinase activity"/>
    <property type="evidence" value="ECO:0007669"/>
    <property type="project" value="UniProtKB-KW"/>
</dbReference>
<protein>
    <recommendedName>
        <fullName evidence="19">Receptor-like serine/threonine-protein kinase</fullName>
        <ecNumber evidence="19">2.7.11.1</ecNumber>
    </recommendedName>
</protein>
<feature type="domain" description="Bulb-type lectin" evidence="25">
    <location>
        <begin position="63"/>
        <end position="190"/>
    </location>
</feature>
<accession>A0A2C9U6E3</accession>
<dbReference type="Gramene" id="Manes.17G060100.1.v8.1">
    <property type="protein sequence ID" value="Manes.17G060100.1.v8.1.CDS.1"/>
    <property type="gene ID" value="Manes.17G060100.v8.1"/>
</dbReference>
<comment type="similarity">
    <text evidence="19">Belongs to the protein kinase superfamily. Ser/Thr protein kinase family.</text>
</comment>
<name>A0A2C9U6E3_MANES</name>
<dbReference type="GO" id="GO:0106310">
    <property type="term" value="F:protein serine kinase activity"/>
    <property type="evidence" value="ECO:0007669"/>
    <property type="project" value="RHEA"/>
</dbReference>
<keyword evidence="11 19" id="KW-0067">ATP-binding</keyword>
<evidence type="ECO:0000313" key="27">
    <source>
        <dbReference type="Proteomes" id="UP000091857"/>
    </source>
</evidence>
<dbReference type="PANTHER" id="PTHR47976:SF110">
    <property type="entry name" value="RECEPTOR-LIKE SERINE_THREONINE-PROTEIN KINASE"/>
    <property type="match status" value="1"/>
</dbReference>
<dbReference type="PROSITE" id="PS00107">
    <property type="entry name" value="PROTEIN_KINASE_ATP"/>
    <property type="match status" value="1"/>
</dbReference>
<feature type="domain" description="Protein kinase" evidence="24">
    <location>
        <begin position="526"/>
        <end position="800"/>
    </location>
</feature>
<evidence type="ECO:0000256" key="4">
    <source>
        <dbReference type="ARBA" id="ARBA00022553"/>
    </source>
</evidence>
<proteinExistence type="inferred from homology"/>
<dbReference type="InterPro" id="IPR000719">
    <property type="entry name" value="Prot_kinase_dom"/>
</dbReference>
<evidence type="ECO:0000256" key="16">
    <source>
        <dbReference type="ARBA" id="ARBA00023180"/>
    </source>
</evidence>
<dbReference type="Gene3D" id="1.10.510.10">
    <property type="entry name" value="Transferase(Phosphotransferase) domain 1"/>
    <property type="match status" value="1"/>
</dbReference>
<reference evidence="27" key="1">
    <citation type="journal article" date="2016" name="Nat. Biotechnol.">
        <title>Sequencing wild and cultivated cassava and related species reveals extensive interspecific hybridization and genetic diversity.</title>
        <authorList>
            <person name="Bredeson J.V."/>
            <person name="Lyons J.B."/>
            <person name="Prochnik S.E."/>
            <person name="Wu G.A."/>
            <person name="Ha C.M."/>
            <person name="Edsinger-Gonzales E."/>
            <person name="Grimwood J."/>
            <person name="Schmutz J."/>
            <person name="Rabbi I.Y."/>
            <person name="Egesi C."/>
            <person name="Nauluvula P."/>
            <person name="Lebot V."/>
            <person name="Ndunguru J."/>
            <person name="Mkamilo G."/>
            <person name="Bart R.S."/>
            <person name="Setter T.L."/>
            <person name="Gleadow R.M."/>
            <person name="Kulakow P."/>
            <person name="Ferguson M.E."/>
            <person name="Rounsley S."/>
            <person name="Rokhsar D.S."/>
        </authorList>
    </citation>
    <scope>NUCLEOTIDE SEQUENCE [LARGE SCALE GENOMIC DNA]</scope>
    <source>
        <strain evidence="27">cv. AM560-2</strain>
    </source>
</reference>
<dbReference type="CDD" id="cd00028">
    <property type="entry name" value="B_lectin"/>
    <property type="match status" value="1"/>
</dbReference>
<evidence type="ECO:0000256" key="23">
    <source>
        <dbReference type="SAM" id="SignalP"/>
    </source>
</evidence>
<evidence type="ECO:0000313" key="26">
    <source>
        <dbReference type="EMBL" id="OAY24997.1"/>
    </source>
</evidence>
<dbReference type="GO" id="GO:0005524">
    <property type="term" value="F:ATP binding"/>
    <property type="evidence" value="ECO:0007669"/>
    <property type="project" value="UniProtKB-UniRule"/>
</dbReference>
<dbReference type="Pfam" id="PF00954">
    <property type="entry name" value="S_locus_glycop"/>
    <property type="match status" value="1"/>
</dbReference>
<dbReference type="InterPro" id="IPR001480">
    <property type="entry name" value="Bulb-type_lectin_dom"/>
</dbReference>
<dbReference type="InterPro" id="IPR011009">
    <property type="entry name" value="Kinase-like_dom_sf"/>
</dbReference>
<dbReference type="InterPro" id="IPR017441">
    <property type="entry name" value="Protein_kinase_ATP_BS"/>
</dbReference>
<dbReference type="InterPro" id="IPR051343">
    <property type="entry name" value="G-type_lectin_kinases/EP1-like"/>
</dbReference>
<organism evidence="26 27">
    <name type="scientific">Manihot esculenta</name>
    <name type="common">Cassava</name>
    <name type="synonym">Jatropha manihot</name>
    <dbReference type="NCBI Taxonomy" id="3983"/>
    <lineage>
        <taxon>Eukaryota</taxon>
        <taxon>Viridiplantae</taxon>
        <taxon>Streptophyta</taxon>
        <taxon>Embryophyta</taxon>
        <taxon>Tracheophyta</taxon>
        <taxon>Spermatophyta</taxon>
        <taxon>Magnoliopsida</taxon>
        <taxon>eudicotyledons</taxon>
        <taxon>Gunneridae</taxon>
        <taxon>Pentapetalae</taxon>
        <taxon>rosids</taxon>
        <taxon>fabids</taxon>
        <taxon>Malpighiales</taxon>
        <taxon>Euphorbiaceae</taxon>
        <taxon>Crotonoideae</taxon>
        <taxon>Manihoteae</taxon>
        <taxon>Manihot</taxon>
    </lineage>
</organism>
<evidence type="ECO:0000256" key="11">
    <source>
        <dbReference type="ARBA" id="ARBA00022840"/>
    </source>
</evidence>
<dbReference type="SMART" id="SM00108">
    <property type="entry name" value="B_lectin"/>
    <property type="match status" value="1"/>
</dbReference>
<keyword evidence="15" id="KW-0675">Receptor</keyword>
<evidence type="ECO:0000256" key="18">
    <source>
        <dbReference type="ARBA" id="ARBA00048679"/>
    </source>
</evidence>
<keyword evidence="7 23" id="KW-0732">Signal</keyword>
<dbReference type="EC" id="2.7.11.1" evidence="19"/>
<keyword evidence="12 22" id="KW-1133">Transmembrane helix</keyword>
<keyword evidence="6 22" id="KW-0812">Transmembrane</keyword>
<dbReference type="PROSITE" id="PS50927">
    <property type="entry name" value="BULB_LECTIN"/>
    <property type="match status" value="1"/>
</dbReference>
<keyword evidence="5 19" id="KW-0808">Transferase</keyword>
<feature type="chain" id="PRO_5013310920" description="Receptor-like serine/threonine-protein kinase" evidence="23">
    <location>
        <begin position="26"/>
        <end position="840"/>
    </location>
</feature>
<evidence type="ECO:0000256" key="20">
    <source>
        <dbReference type="PROSITE-ProRule" id="PRU10141"/>
    </source>
</evidence>
<evidence type="ECO:0000256" key="13">
    <source>
        <dbReference type="ARBA" id="ARBA00023136"/>
    </source>
</evidence>
<dbReference type="EMBL" id="CM004403">
    <property type="protein sequence ID" value="OAY24997.1"/>
    <property type="molecule type" value="Genomic_DNA"/>
</dbReference>
<keyword evidence="16" id="KW-0325">Glycoprotein</keyword>
<dbReference type="AlphaFoldDB" id="A0A2C9U6E3"/>
<evidence type="ECO:0000256" key="3">
    <source>
        <dbReference type="ARBA" id="ARBA00022536"/>
    </source>
</evidence>
<keyword evidence="3" id="KW-0245">EGF-like domain</keyword>
<evidence type="ECO:0000256" key="12">
    <source>
        <dbReference type="ARBA" id="ARBA00022989"/>
    </source>
</evidence>
<dbReference type="PROSITE" id="PS00108">
    <property type="entry name" value="PROTEIN_KINASE_ST"/>
    <property type="match status" value="1"/>
</dbReference>
<evidence type="ECO:0000256" key="19">
    <source>
        <dbReference type="PIRNR" id="PIRNR000641"/>
    </source>
</evidence>
<feature type="signal peptide" evidence="23">
    <location>
        <begin position="1"/>
        <end position="25"/>
    </location>
</feature>
<dbReference type="PANTHER" id="PTHR47976">
    <property type="entry name" value="G-TYPE LECTIN S-RECEPTOR-LIKE SERINE/THREONINE-PROTEIN KINASE SD2-5"/>
    <property type="match status" value="1"/>
</dbReference>
<evidence type="ECO:0000256" key="6">
    <source>
        <dbReference type="ARBA" id="ARBA00022692"/>
    </source>
</evidence>
<dbReference type="InterPro" id="IPR008271">
    <property type="entry name" value="Ser/Thr_kinase_AS"/>
</dbReference>
<dbReference type="Pfam" id="PF00069">
    <property type="entry name" value="Pkinase"/>
    <property type="match status" value="1"/>
</dbReference>
<evidence type="ECO:0000256" key="2">
    <source>
        <dbReference type="ARBA" id="ARBA00022527"/>
    </source>
</evidence>
<evidence type="ECO:0000256" key="7">
    <source>
        <dbReference type="ARBA" id="ARBA00022729"/>
    </source>
</evidence>
<dbReference type="GO" id="GO:0048544">
    <property type="term" value="P:recognition of pollen"/>
    <property type="evidence" value="ECO:0007669"/>
    <property type="project" value="InterPro"/>
</dbReference>
<evidence type="ECO:0000256" key="21">
    <source>
        <dbReference type="SAM" id="MobiDB-lite"/>
    </source>
</evidence>
<keyword evidence="2 19" id="KW-0723">Serine/threonine-protein kinase</keyword>
<dbReference type="FunFam" id="1.10.510.10:FF:000248">
    <property type="entry name" value="S-receptor-like kinase 5"/>
    <property type="match status" value="1"/>
</dbReference>
<dbReference type="SMART" id="SM00220">
    <property type="entry name" value="S_TKc"/>
    <property type="match status" value="1"/>
</dbReference>
<keyword evidence="14" id="KW-1015">Disulfide bond</keyword>
<dbReference type="GO" id="GO:0030246">
    <property type="term" value="F:carbohydrate binding"/>
    <property type="evidence" value="ECO:0007669"/>
    <property type="project" value="UniProtKB-KW"/>
</dbReference>
<gene>
    <name evidence="26" type="ORF">MANES_17G060100v8</name>
</gene>